<dbReference type="AlphaFoldDB" id="A0A8S1TEK7"/>
<reference evidence="1" key="1">
    <citation type="submission" date="2021-01" db="EMBL/GenBank/DDBJ databases">
        <authorList>
            <consortium name="Genoscope - CEA"/>
            <person name="William W."/>
        </authorList>
    </citation>
    <scope>NUCLEOTIDE SEQUENCE</scope>
</reference>
<keyword evidence="2" id="KW-1185">Reference proteome</keyword>
<dbReference type="GO" id="GO:0002161">
    <property type="term" value="F:aminoacyl-tRNA deacylase activity"/>
    <property type="evidence" value="ECO:0007669"/>
    <property type="project" value="InterPro"/>
</dbReference>
<evidence type="ECO:0008006" key="3">
    <source>
        <dbReference type="Google" id="ProtNLM"/>
    </source>
</evidence>
<dbReference type="PANTHER" id="PTHR30411">
    <property type="entry name" value="CYTOPLASMIC PROTEIN"/>
    <property type="match status" value="1"/>
</dbReference>
<gene>
    <name evidence="1" type="ORF">POCTA_138.1.T0220231</name>
</gene>
<dbReference type="Proteomes" id="UP000683925">
    <property type="component" value="Unassembled WGS sequence"/>
</dbReference>
<protein>
    <recommendedName>
        <fullName evidence="3">YbaK/aminoacyl-tRNA synthetase-associated domain-containing protein</fullName>
    </recommendedName>
</protein>
<name>A0A8S1TEK7_PAROT</name>
<dbReference type="CDD" id="cd04332">
    <property type="entry name" value="YbaK_like"/>
    <property type="match status" value="1"/>
</dbReference>
<dbReference type="PANTHER" id="PTHR30411:SF4">
    <property type="entry name" value="YBAK_AMINOACYL-TRNA SYNTHETASE-ASSOCIATED DOMAIN-CONTAINING PROTEIN"/>
    <property type="match status" value="1"/>
</dbReference>
<proteinExistence type="predicted"/>
<dbReference type="EMBL" id="CAJJDP010000022">
    <property type="protein sequence ID" value="CAD8149439.1"/>
    <property type="molecule type" value="Genomic_DNA"/>
</dbReference>
<organism evidence="1 2">
    <name type="scientific">Paramecium octaurelia</name>
    <dbReference type="NCBI Taxonomy" id="43137"/>
    <lineage>
        <taxon>Eukaryota</taxon>
        <taxon>Sar</taxon>
        <taxon>Alveolata</taxon>
        <taxon>Ciliophora</taxon>
        <taxon>Intramacronucleata</taxon>
        <taxon>Oligohymenophorea</taxon>
        <taxon>Peniculida</taxon>
        <taxon>Parameciidae</taxon>
        <taxon>Paramecium</taxon>
    </lineage>
</organism>
<evidence type="ECO:0000313" key="2">
    <source>
        <dbReference type="Proteomes" id="UP000683925"/>
    </source>
</evidence>
<evidence type="ECO:0000313" key="1">
    <source>
        <dbReference type="EMBL" id="CAD8149439.1"/>
    </source>
</evidence>
<sequence>MIQNEIAECIKKMTTYLDSNGYKKFKLFQAQPNYFDLNYEERKTLLQAPSVDYLCKSIIMENTKYDDSYPDHEVNPKFICVVVQYITKLQGEKINKYFKQLQNQKYPNKQISRNKLHFRLTSDEMSYQLSGYQFNAITPFNMIQNMPLLISERILNLEYIWFGGGHTDVKLRMDIKEMCTLYPNKVFYSDIIMQQQEQ</sequence>
<dbReference type="OrthoDB" id="1058301at2759"/>
<accession>A0A8S1TEK7</accession>
<comment type="caution">
    <text evidence="1">The sequence shown here is derived from an EMBL/GenBank/DDBJ whole genome shotgun (WGS) entry which is preliminary data.</text>
</comment>
<dbReference type="OMA" id="MENTHCT"/>